<comment type="similarity">
    <text evidence="6">Belongs to the glutamate--cysteine ligase type 3 family.</text>
</comment>
<dbReference type="PANTHER" id="PTHR11164">
    <property type="entry name" value="GLUTAMATE CYSTEINE LIGASE"/>
    <property type="match status" value="1"/>
</dbReference>
<organism evidence="7">
    <name type="scientific">Nannochloropsis gaditana (strain CCMP526)</name>
    <name type="common">Green microalga</name>
    <name type="synonym">Microchloropsis gaditana</name>
    <dbReference type="NCBI Taxonomy" id="1093141"/>
    <lineage>
        <taxon>Eukaryota</taxon>
        <taxon>Sar</taxon>
        <taxon>Stramenopiles</taxon>
        <taxon>Ochrophyta</taxon>
        <taxon>Eustigmatophyceae</taxon>
        <taxon>Eustigmatales</taxon>
        <taxon>Monodopsidaceae</taxon>
        <taxon>Nannochloropsis</taxon>
    </lineage>
</organism>
<evidence type="ECO:0000256" key="5">
    <source>
        <dbReference type="ARBA" id="ARBA00022840"/>
    </source>
</evidence>
<comment type="pathway">
    <text evidence="6">Sulfur metabolism; glutathione biosynthesis; glutathione from L-cysteine and L-glutamate: step 1/2.</text>
</comment>
<evidence type="ECO:0000313" key="7">
    <source>
        <dbReference type="EMBL" id="AFJ69475.1"/>
    </source>
</evidence>
<dbReference type="GO" id="GO:0004357">
    <property type="term" value="F:glutamate-cysteine ligase activity"/>
    <property type="evidence" value="ECO:0007669"/>
    <property type="project" value="UniProtKB-UniRule"/>
</dbReference>
<dbReference type="AlphaFoldDB" id="I2CRE2"/>
<dbReference type="Gene3D" id="1.10.8.960">
    <property type="match status" value="1"/>
</dbReference>
<comment type="catalytic activity">
    <reaction evidence="6">
        <text>L-cysteine + L-glutamate + ATP = gamma-L-glutamyl-L-cysteine + ADP + phosphate + H(+)</text>
        <dbReference type="Rhea" id="RHEA:13285"/>
        <dbReference type="ChEBI" id="CHEBI:15378"/>
        <dbReference type="ChEBI" id="CHEBI:29985"/>
        <dbReference type="ChEBI" id="CHEBI:30616"/>
        <dbReference type="ChEBI" id="CHEBI:35235"/>
        <dbReference type="ChEBI" id="CHEBI:43474"/>
        <dbReference type="ChEBI" id="CHEBI:58173"/>
        <dbReference type="ChEBI" id="CHEBI:456216"/>
        <dbReference type="EC" id="6.3.2.2"/>
    </reaction>
</comment>
<keyword evidence="3 6" id="KW-0317">Glutathione biosynthesis</keyword>
<accession>I2CRE2</accession>
<evidence type="ECO:0000256" key="3">
    <source>
        <dbReference type="ARBA" id="ARBA00022684"/>
    </source>
</evidence>
<dbReference type="EC" id="6.3.2.2" evidence="1 6"/>
<dbReference type="GO" id="GO:0005524">
    <property type="term" value="F:ATP binding"/>
    <property type="evidence" value="ECO:0007669"/>
    <property type="project" value="UniProtKB-UniRule"/>
</dbReference>
<evidence type="ECO:0000256" key="2">
    <source>
        <dbReference type="ARBA" id="ARBA00022598"/>
    </source>
</evidence>
<evidence type="ECO:0000256" key="4">
    <source>
        <dbReference type="ARBA" id="ARBA00022741"/>
    </source>
</evidence>
<dbReference type="GO" id="GO:0006750">
    <property type="term" value="P:glutathione biosynthetic process"/>
    <property type="evidence" value="ECO:0007669"/>
    <property type="project" value="UniProtKB-UniRule"/>
</dbReference>
<name>I2CRE2_NANGC</name>
<protein>
    <recommendedName>
        <fullName evidence="1 6">Glutamate--cysteine ligase</fullName>
        <ecNumber evidence="1 6">6.3.2.2</ecNumber>
    </recommendedName>
    <alternativeName>
        <fullName evidence="6">Gamma-ECS</fullName>
    </alternativeName>
    <alternativeName>
        <fullName evidence="6">Gamma-glutamylcysteine synthetase</fullName>
    </alternativeName>
</protein>
<proteinExistence type="evidence at transcript level"/>
<gene>
    <name evidence="7" type="ORF">NGATSA_3025200</name>
</gene>
<keyword evidence="5 6" id="KW-0067">ATP-binding</keyword>
<keyword evidence="2 6" id="KW-0436">Ligase</keyword>
<sequence length="180" mass="19834">MTLAEIMMGKGSYYPGLIPLCYAYLDYIQCDIHTRTKVGRYLELVRRRATGEVLTTAAYIRAYVLAHPEYKRDSVVSQPIAVDLLRHCHDIGMGLVPCPTLLGKDVVVERVNPKNAYDARLSSTRLLSSERACVIARYFKRESFLRRHGSSDVGEGGLGGSGSFGWGALSESGSSLQASR</sequence>
<keyword evidence="4 6" id="KW-0547">Nucleotide-binding</keyword>
<evidence type="ECO:0000256" key="6">
    <source>
        <dbReference type="RuleBase" id="RU367135"/>
    </source>
</evidence>
<dbReference type="InterPro" id="IPR004308">
    <property type="entry name" value="GCS"/>
</dbReference>
<dbReference type="Pfam" id="PF03074">
    <property type="entry name" value="GCS"/>
    <property type="match status" value="1"/>
</dbReference>
<dbReference type="PANTHER" id="PTHR11164:SF0">
    <property type="entry name" value="GLUTAMATE--CYSTEINE LIGASE CATALYTIC SUBUNIT"/>
    <property type="match status" value="1"/>
</dbReference>
<dbReference type="UniPathway" id="UPA00142">
    <property type="reaction ID" value="UER00209"/>
</dbReference>
<reference evidence="7" key="2">
    <citation type="journal article" date="2012" name="Nat. Commun.">
        <title>Draft genome sequence and genetic transformation of the oleaginous alga Nannochloropis gaditana.</title>
        <authorList>
            <person name="Radakovits R."/>
            <person name="Jinkerson R.E."/>
            <person name="Fuerstenberg S.I."/>
            <person name="Tae H."/>
            <person name="Settlage R.E."/>
            <person name="Boore J.L."/>
            <person name="Posewitz M.C."/>
        </authorList>
    </citation>
    <scope>NUCLEOTIDE SEQUENCE</scope>
    <source>
        <strain evidence="7">CCMP526</strain>
    </source>
</reference>
<reference evidence="7" key="1">
    <citation type="journal article" date="2012" name="Bioengineered">
        <title>Additional insights into the genome of the oleaginous model alga Nannochloropsis gaditana.</title>
        <authorList>
            <person name="Jinkerson R.E."/>
            <person name="Radakovits R."/>
            <person name="Posewitz M.C."/>
        </authorList>
    </citation>
    <scope>NUCLEOTIDE SEQUENCE</scope>
    <source>
        <strain evidence="7">CCMP526</strain>
    </source>
</reference>
<evidence type="ECO:0000256" key="1">
    <source>
        <dbReference type="ARBA" id="ARBA00012220"/>
    </source>
</evidence>
<dbReference type="EMBL" id="JU980412">
    <property type="protein sequence ID" value="AFJ69475.1"/>
    <property type="molecule type" value="mRNA"/>
</dbReference>